<dbReference type="GO" id="GO:0005634">
    <property type="term" value="C:nucleus"/>
    <property type="evidence" value="ECO:0007669"/>
    <property type="project" value="TreeGrafter"/>
</dbReference>
<organism evidence="13 14">
    <name type="scientific">Paralvinella palmiformis</name>
    <dbReference type="NCBI Taxonomy" id="53620"/>
    <lineage>
        <taxon>Eukaryota</taxon>
        <taxon>Metazoa</taxon>
        <taxon>Spiralia</taxon>
        <taxon>Lophotrochozoa</taxon>
        <taxon>Annelida</taxon>
        <taxon>Polychaeta</taxon>
        <taxon>Sedentaria</taxon>
        <taxon>Canalipalpata</taxon>
        <taxon>Terebellida</taxon>
        <taxon>Terebelliformia</taxon>
        <taxon>Alvinellidae</taxon>
        <taxon>Paralvinella</taxon>
    </lineage>
</organism>
<dbReference type="InterPro" id="IPR045132">
    <property type="entry name" value="UBE4"/>
</dbReference>
<evidence type="ECO:0000256" key="10">
    <source>
        <dbReference type="ARBA" id="ARBA00037624"/>
    </source>
</evidence>
<gene>
    <name evidence="13" type="ORF">LSH36_947g00036</name>
</gene>
<dbReference type="PROSITE" id="PS51698">
    <property type="entry name" value="U_BOX"/>
    <property type="match status" value="1"/>
</dbReference>
<protein>
    <recommendedName>
        <fullName evidence="11">Ubiquitin conjugation factor E4 A</fullName>
        <ecNumber evidence="5">2.3.2.27</ecNumber>
    </recommendedName>
</protein>
<sequence>MFTMSSSGLGSNPFAALFGSVEQAQQFSQTFREEKVPDISGLEEFNASSTSTTSHLAAKKVAKINLFIEHTVFERIMLPEPSNQVIHTGATVSDPKVVSEANDSNPLSYLYHCYLRLQAQPRDDDLQETIDKCQSVILMNSKTCFQHPEFFDSLDPTSQFMNIFTEEMNNSNGPLMQEYFQHVASEIDTNSEDGTVKEVFGPILDRVKEKFQKEFSLGHGILYDYLDILLFFSRTSCLAQALIRHSTPNDISNGRQFENTVFGAVLSISSIVKNEQGPYEFFDRPSRFTKQEHDITEESIHRPIVILNDRMHQLFWNLLKVCPDSKTLLLEWLGSCMLANKGRAKLWSRQMVHGMFNQMYCSDGFFLNLCVVLLRLCKPFSEPHHPKLLKIQPTYCLATIGEREQIKNRNVHLRDIKETGLIPAEPDRENEQPQLESSYNFLSESFFMCHYCLYLGFHTVHERFLKLNQDLHRIQSVYNDIVGQGGENTDTGIRIKEQMEKGMTLFLCMKAALSEPNLLELCFNFHVATTTFLVHMATSDDRSSFHDLKLPLSDDVPQILTAIPELVAENVIDFMLFVRRFNDTLYETVGADRLEHLMTFIIIFMGNPNRMRNPHLRARMAEALEAIIPPKNIHGRSLIVNFQREQLFQTHPLADYLSATLLHVFVSIEMTGQGVEFEQKFNYRRPMYAILEYLWDTERHRNKIKELAKFAEEHLSDITAPLFLRFINLLINDATFLLDEALAYMEQIKKKQEEKEGSEWNSLNPRQRQEAEMNFKHLTMLARFHNMMGNDTIKTLEMITTEIKSIFWVDILVDRIAAMLNNHLLCLVGPKKKNLKVKDFDKFEFRPDKTVSHISQIYLNLAEGSEVFKRAVAREERSYSSALFEQAKDVLLKIHRPMDCIIKFEELGKELCELAKLKEEEDDLVQDAPDEFIDPILGTFMRQPIRLPSSGKIVDKTTIARHILSDQFDPFNRQPLTMDMVQPVPELEEKIASWLLEWREKRRENSKSEWKE</sequence>
<dbReference type="Pfam" id="PF10408">
    <property type="entry name" value="Ufd2P_core"/>
    <property type="match status" value="1"/>
</dbReference>
<dbReference type="EC" id="2.3.2.27" evidence="5"/>
<dbReference type="FunFam" id="3.30.40.10:FF:000055">
    <property type="entry name" value="Ubiquitin conjugation factor e4 a"/>
    <property type="match status" value="1"/>
</dbReference>
<keyword evidence="9" id="KW-0007">Acetylation</keyword>
<dbReference type="InterPro" id="IPR019474">
    <property type="entry name" value="Ub_conjug_fac_E4_core"/>
</dbReference>
<comment type="catalytic activity">
    <reaction evidence="1">
        <text>S-ubiquitinyl-[E2 ubiquitin-conjugating enzyme]-L-cysteine + [acceptor protein]-L-lysine = [E2 ubiquitin-conjugating enzyme]-L-cysteine + N(6)-ubiquitinyl-[acceptor protein]-L-lysine.</text>
        <dbReference type="EC" id="2.3.2.27"/>
    </reaction>
</comment>
<dbReference type="GO" id="GO:0006511">
    <property type="term" value="P:ubiquitin-dependent protein catabolic process"/>
    <property type="evidence" value="ECO:0007669"/>
    <property type="project" value="InterPro"/>
</dbReference>
<comment type="caution">
    <text evidence="13">The sequence shown here is derived from an EMBL/GenBank/DDBJ whole genome shotgun (WGS) entry which is preliminary data.</text>
</comment>
<dbReference type="InterPro" id="IPR003613">
    <property type="entry name" value="Ubox_domain"/>
</dbReference>
<name>A0AAD9IWZ9_9ANNE</name>
<evidence type="ECO:0000313" key="14">
    <source>
        <dbReference type="Proteomes" id="UP001208570"/>
    </source>
</evidence>
<reference evidence="13" key="1">
    <citation type="journal article" date="2023" name="Mol. Biol. Evol.">
        <title>Third-Generation Sequencing Reveals the Adaptive Role of the Epigenome in Three Deep-Sea Polychaetes.</title>
        <authorList>
            <person name="Perez M."/>
            <person name="Aroh O."/>
            <person name="Sun Y."/>
            <person name="Lan Y."/>
            <person name="Juniper S.K."/>
            <person name="Young C.R."/>
            <person name="Angers B."/>
            <person name="Qian P.Y."/>
        </authorList>
    </citation>
    <scope>NUCLEOTIDE SEQUENCE</scope>
    <source>
        <strain evidence="13">P08H-3</strain>
    </source>
</reference>
<comment type="subcellular location">
    <subcellularLocation>
        <location evidence="2">Cytoplasm</location>
    </subcellularLocation>
</comment>
<keyword evidence="14" id="KW-1185">Reference proteome</keyword>
<comment type="similarity">
    <text evidence="4">Belongs to the ubiquitin conjugation factor E4 family.</text>
</comment>
<dbReference type="PANTHER" id="PTHR13931:SF16">
    <property type="entry name" value="UBIQUITIN CONJUGATION FACTOR E4 A"/>
    <property type="match status" value="1"/>
</dbReference>
<evidence type="ECO:0000256" key="1">
    <source>
        <dbReference type="ARBA" id="ARBA00000900"/>
    </source>
</evidence>
<dbReference type="GO" id="GO:0005737">
    <property type="term" value="C:cytoplasm"/>
    <property type="evidence" value="ECO:0007669"/>
    <property type="project" value="UniProtKB-SubCell"/>
</dbReference>
<comment type="pathway">
    <text evidence="3">Protein modification; protein ubiquitination.</text>
</comment>
<dbReference type="InterPro" id="IPR013083">
    <property type="entry name" value="Znf_RING/FYVE/PHD"/>
</dbReference>
<dbReference type="GO" id="GO:0034450">
    <property type="term" value="F:ubiquitin-ubiquitin ligase activity"/>
    <property type="evidence" value="ECO:0007669"/>
    <property type="project" value="InterPro"/>
</dbReference>
<dbReference type="AlphaFoldDB" id="A0AAD9IWZ9"/>
<evidence type="ECO:0000256" key="11">
    <source>
        <dbReference type="ARBA" id="ARBA00040077"/>
    </source>
</evidence>
<evidence type="ECO:0000259" key="12">
    <source>
        <dbReference type="PROSITE" id="PS51698"/>
    </source>
</evidence>
<feature type="domain" description="U-box" evidence="12">
    <location>
        <begin position="927"/>
        <end position="1001"/>
    </location>
</feature>
<accession>A0AAD9IWZ9</accession>
<dbReference type="GO" id="GO:0000209">
    <property type="term" value="P:protein polyubiquitination"/>
    <property type="evidence" value="ECO:0007669"/>
    <property type="project" value="TreeGrafter"/>
</dbReference>
<dbReference type="GO" id="GO:0036503">
    <property type="term" value="P:ERAD pathway"/>
    <property type="evidence" value="ECO:0007669"/>
    <property type="project" value="InterPro"/>
</dbReference>
<evidence type="ECO:0000313" key="13">
    <source>
        <dbReference type="EMBL" id="KAK2142497.1"/>
    </source>
</evidence>
<evidence type="ECO:0000256" key="2">
    <source>
        <dbReference type="ARBA" id="ARBA00004496"/>
    </source>
</evidence>
<evidence type="ECO:0000256" key="3">
    <source>
        <dbReference type="ARBA" id="ARBA00004906"/>
    </source>
</evidence>
<dbReference type="PANTHER" id="PTHR13931">
    <property type="entry name" value="UBIQUITINATION FACTOR E4"/>
    <property type="match status" value="1"/>
</dbReference>
<dbReference type="SMART" id="SM00504">
    <property type="entry name" value="Ubox"/>
    <property type="match status" value="1"/>
</dbReference>
<keyword evidence="6" id="KW-0963">Cytoplasm</keyword>
<proteinExistence type="inferred from homology"/>
<dbReference type="EMBL" id="JAODUP010000947">
    <property type="protein sequence ID" value="KAK2142497.1"/>
    <property type="molecule type" value="Genomic_DNA"/>
</dbReference>
<dbReference type="Proteomes" id="UP001208570">
    <property type="component" value="Unassembled WGS sequence"/>
</dbReference>
<evidence type="ECO:0000256" key="8">
    <source>
        <dbReference type="ARBA" id="ARBA00022786"/>
    </source>
</evidence>
<evidence type="ECO:0000256" key="9">
    <source>
        <dbReference type="ARBA" id="ARBA00022990"/>
    </source>
</evidence>
<evidence type="ECO:0000256" key="5">
    <source>
        <dbReference type="ARBA" id="ARBA00012483"/>
    </source>
</evidence>
<evidence type="ECO:0000256" key="7">
    <source>
        <dbReference type="ARBA" id="ARBA00022679"/>
    </source>
</evidence>
<dbReference type="Gene3D" id="3.30.40.10">
    <property type="entry name" value="Zinc/RING finger domain, C3HC4 (zinc finger)"/>
    <property type="match status" value="1"/>
</dbReference>
<dbReference type="SUPFAM" id="SSF57850">
    <property type="entry name" value="RING/U-box"/>
    <property type="match status" value="1"/>
</dbReference>
<comment type="function">
    <text evidence="10">Ubiquitin-protein ligase that probably functions as an E3 ligase in conjunction with specific E1 and E2 ligases. May also function as an E4 ligase mediating the assembly of polyubiquitin chains on substrates ubiquitinated by another E3 ubiquitin ligase. Mediates 'Lys-48'-linked polyubiquitination of substrates.</text>
</comment>
<evidence type="ECO:0000256" key="6">
    <source>
        <dbReference type="ARBA" id="ARBA00022490"/>
    </source>
</evidence>
<dbReference type="Pfam" id="PF04564">
    <property type="entry name" value="U-box"/>
    <property type="match status" value="1"/>
</dbReference>
<keyword evidence="8" id="KW-0833">Ubl conjugation pathway</keyword>
<dbReference type="GO" id="GO:0000151">
    <property type="term" value="C:ubiquitin ligase complex"/>
    <property type="evidence" value="ECO:0007669"/>
    <property type="project" value="InterPro"/>
</dbReference>
<keyword evidence="7" id="KW-0808">Transferase</keyword>
<evidence type="ECO:0000256" key="4">
    <source>
        <dbReference type="ARBA" id="ARBA00007434"/>
    </source>
</evidence>